<dbReference type="EMBL" id="JBHUHX010000009">
    <property type="protein sequence ID" value="MFD2111207.1"/>
    <property type="molecule type" value="Genomic_DNA"/>
</dbReference>
<dbReference type="SUPFAM" id="SSF101478">
    <property type="entry name" value="ADP-ribosylglycohydrolase"/>
    <property type="match status" value="1"/>
</dbReference>
<evidence type="ECO:0000313" key="2">
    <source>
        <dbReference type="EMBL" id="MFD2111207.1"/>
    </source>
</evidence>
<accession>A0ABW4Y4W3</accession>
<dbReference type="GO" id="GO:0047407">
    <property type="term" value="F:ADP-ribosyl-[dinitrogen reductase] hydrolase activity"/>
    <property type="evidence" value="ECO:0007669"/>
    <property type="project" value="UniProtKB-EC"/>
</dbReference>
<dbReference type="NCBIfam" id="TIGR02662">
    <property type="entry name" value="dinitro_DRAG"/>
    <property type="match status" value="1"/>
</dbReference>
<evidence type="ECO:0000256" key="1">
    <source>
        <dbReference type="SAM" id="MobiDB-lite"/>
    </source>
</evidence>
<dbReference type="PANTHER" id="PTHR16222">
    <property type="entry name" value="ADP-RIBOSYLGLYCOHYDROLASE"/>
    <property type="match status" value="1"/>
</dbReference>
<name>A0ABW4Y4W3_9GAMM</name>
<dbReference type="InterPro" id="IPR050792">
    <property type="entry name" value="ADP-ribosylglycohydrolase"/>
</dbReference>
<keyword evidence="2" id="KW-0326">Glycosidase</keyword>
<dbReference type="InterPro" id="IPR005502">
    <property type="entry name" value="Ribosyl_crysJ1"/>
</dbReference>
<dbReference type="InterPro" id="IPR036705">
    <property type="entry name" value="Ribosyl_crysJ1_sf"/>
</dbReference>
<dbReference type="Gene3D" id="1.10.4080.10">
    <property type="entry name" value="ADP-ribosylation/Crystallin J1"/>
    <property type="match status" value="1"/>
</dbReference>
<sequence length="331" mass="35619">MFVSNPTDSSPIQGQSDRLQQRAIGAYLGMAVGDALGATVEFLTPREIRDQYGEHRDIIGGGWLRLRKGRVTDDTEMNLALGRSLLAAGGLDAVAIAESFSDWMRTKPVDIGHTVRRGISLYRRTGQTQVPENEYDAGNGACMRALPIALYTLGATPDEVDTANRLQAHITHHNALSDLGTFAVIRMVQTALLGGTVIDLATLAKQLVDADAHFRYDRKRTENPGGYIVETLQAVIQSLLQTDSFESALVDVVNRGGDADTTGAILGMIAGALYGPEAIPKRWMNTLDKETAKACRAQALALVRASPHQGGNLRLSLKPGERTSTQQAAPS</sequence>
<dbReference type="InterPro" id="IPR013479">
    <property type="entry name" value="ADP-ribosyl_diN_reduct_hydro"/>
</dbReference>
<dbReference type="EC" id="3.2.2.24" evidence="2"/>
<keyword evidence="2" id="KW-0378">Hydrolase</keyword>
<organism evidence="2 3">
    <name type="scientific">Thiorhodococcus fuscus</name>
    <dbReference type="NCBI Taxonomy" id="527200"/>
    <lineage>
        <taxon>Bacteria</taxon>
        <taxon>Pseudomonadati</taxon>
        <taxon>Pseudomonadota</taxon>
        <taxon>Gammaproteobacteria</taxon>
        <taxon>Chromatiales</taxon>
        <taxon>Chromatiaceae</taxon>
        <taxon>Thiorhodococcus</taxon>
    </lineage>
</organism>
<dbReference type="PANTHER" id="PTHR16222:SF12">
    <property type="entry name" value="ADP-RIBOSYLGLYCOHYDROLASE-RELATED"/>
    <property type="match status" value="1"/>
</dbReference>
<reference evidence="3" key="1">
    <citation type="journal article" date="2019" name="Int. J. Syst. Evol. Microbiol.">
        <title>The Global Catalogue of Microorganisms (GCM) 10K type strain sequencing project: providing services to taxonomists for standard genome sequencing and annotation.</title>
        <authorList>
            <consortium name="The Broad Institute Genomics Platform"/>
            <consortium name="The Broad Institute Genome Sequencing Center for Infectious Disease"/>
            <person name="Wu L."/>
            <person name="Ma J."/>
        </authorList>
    </citation>
    <scope>NUCLEOTIDE SEQUENCE [LARGE SCALE GENOMIC DNA]</scope>
    <source>
        <strain evidence="3">KACC 12597</strain>
    </source>
</reference>
<evidence type="ECO:0000313" key="3">
    <source>
        <dbReference type="Proteomes" id="UP001597337"/>
    </source>
</evidence>
<comment type="caution">
    <text evidence="2">The sequence shown here is derived from an EMBL/GenBank/DDBJ whole genome shotgun (WGS) entry which is preliminary data.</text>
</comment>
<dbReference type="RefSeq" id="WP_386024135.1">
    <property type="nucleotide sequence ID" value="NZ_JBHUHX010000009.1"/>
</dbReference>
<proteinExistence type="predicted"/>
<gene>
    <name evidence="2" type="primary">draG</name>
    <name evidence="2" type="ORF">ACFSJC_05045</name>
</gene>
<feature type="region of interest" description="Disordered" evidence="1">
    <location>
        <begin position="311"/>
        <end position="331"/>
    </location>
</feature>
<protein>
    <submittedName>
        <fullName evidence="2">ADP-ribosyl-[dinitrogen reductase] hydrolase</fullName>
        <ecNumber evidence="2">3.2.2.24</ecNumber>
    </submittedName>
</protein>
<keyword evidence="3" id="KW-1185">Reference proteome</keyword>
<dbReference type="Pfam" id="PF03747">
    <property type="entry name" value="ADP_ribosyl_GH"/>
    <property type="match status" value="1"/>
</dbReference>
<feature type="compositionally biased region" description="Polar residues" evidence="1">
    <location>
        <begin position="322"/>
        <end position="331"/>
    </location>
</feature>
<dbReference type="Proteomes" id="UP001597337">
    <property type="component" value="Unassembled WGS sequence"/>
</dbReference>